<name>A0A931MJR4_9SPHN</name>
<gene>
    <name evidence="4" type="ORF">I5E68_03400</name>
</gene>
<evidence type="ECO:0000313" key="5">
    <source>
        <dbReference type="Proteomes" id="UP000617634"/>
    </source>
</evidence>
<evidence type="ECO:0000256" key="1">
    <source>
        <dbReference type="SAM" id="SignalP"/>
    </source>
</evidence>
<feature type="chain" id="PRO_5037164162" evidence="1">
    <location>
        <begin position="24"/>
        <end position="479"/>
    </location>
</feature>
<keyword evidence="1" id="KW-0732">Signal</keyword>
<proteinExistence type="predicted"/>
<feature type="domain" description="DUF1254" evidence="3">
    <location>
        <begin position="103"/>
        <end position="231"/>
    </location>
</feature>
<protein>
    <submittedName>
        <fullName evidence="4">DUF1254 domain-containing protein</fullName>
    </submittedName>
</protein>
<feature type="signal peptide" evidence="1">
    <location>
        <begin position="1"/>
        <end position="23"/>
    </location>
</feature>
<feature type="domain" description="DUF1214" evidence="2">
    <location>
        <begin position="355"/>
        <end position="460"/>
    </location>
</feature>
<accession>A0A931MJR4</accession>
<sequence length="479" mass="51850">MTRLKLPLFASLCLLAVVYPAAARPQVAAKDSLQCRTAPGSLASATSNAEIFRTDLCDPYSLAVMAYVWGKPIVDAAKIRVFFTRPDAPLTTRPPSVAGAALNRFGHGRILADPDNKSGVGPNNDTLYSNATFDLTTGPFVVTTPDFGDRYYTFSVAHPDSSTSASLGSRTHGSKLPPLFLHAAGYAGPIPAGMVPISSADRYLHLWGRTLVTSPEDLPQVRQLQDAMKIERYVDGKLEPVGPPPPQRPFPASTGDEVFLRQLAVALEDMALSPQDQAIADRIRPLLETAQAAGESASVSKGLADGQTIIAHAAAHFGKQSGGWSVGLAGARFGSDWLLRAAVAKDQIFVTVPEEAIYPIARKAADGSELTGAHRYRLHMDAPPPARAFWSITLYDDAGAMEPNPIERYSVGNRTRGLMREDGTMRDIVIAHDEPRDRDAIWLPAPEGRFYLMMRLYGPERAIQTGEWTPPIIDQIQAL</sequence>
<dbReference type="EMBL" id="JADZGI010000001">
    <property type="protein sequence ID" value="MBH0111998.1"/>
    <property type="molecule type" value="Genomic_DNA"/>
</dbReference>
<dbReference type="Pfam" id="PF06863">
    <property type="entry name" value="DUF1254"/>
    <property type="match status" value="1"/>
</dbReference>
<evidence type="ECO:0000259" key="3">
    <source>
        <dbReference type="Pfam" id="PF06863"/>
    </source>
</evidence>
<dbReference type="InterPro" id="IPR010621">
    <property type="entry name" value="DUF1214"/>
</dbReference>
<dbReference type="InterPro" id="IPR037049">
    <property type="entry name" value="DUF1214_C_sf"/>
</dbReference>
<dbReference type="Gene3D" id="2.60.120.600">
    <property type="entry name" value="Domain of unknown function DUF1214, C-terminal domain"/>
    <property type="match status" value="1"/>
</dbReference>
<organism evidence="4 5">
    <name type="scientific">Novosphingobium aureum</name>
    <dbReference type="NCBI Taxonomy" id="2792964"/>
    <lineage>
        <taxon>Bacteria</taxon>
        <taxon>Pseudomonadati</taxon>
        <taxon>Pseudomonadota</taxon>
        <taxon>Alphaproteobacteria</taxon>
        <taxon>Sphingomonadales</taxon>
        <taxon>Sphingomonadaceae</taxon>
        <taxon>Novosphingobium</taxon>
    </lineage>
</organism>
<dbReference type="Gene3D" id="2.60.40.1610">
    <property type="entry name" value="Domain of unknown function DUF1254"/>
    <property type="match status" value="1"/>
</dbReference>
<dbReference type="RefSeq" id="WP_197160790.1">
    <property type="nucleotide sequence ID" value="NZ_JADZGI010000001.1"/>
</dbReference>
<reference evidence="4" key="1">
    <citation type="submission" date="2020-11" db="EMBL/GenBank/DDBJ databases">
        <title>Novosphingobium aureum sp. nov., a marine bacterium isolated from sediment of a salt flat.</title>
        <authorList>
            <person name="Yoo Y."/>
            <person name="Kim J.-J."/>
        </authorList>
    </citation>
    <scope>NUCLEOTIDE SEQUENCE</scope>
    <source>
        <strain evidence="4">YJ-S2-02</strain>
    </source>
</reference>
<dbReference type="PANTHER" id="PTHR36509:SF2">
    <property type="entry name" value="BLL3101 PROTEIN"/>
    <property type="match status" value="1"/>
</dbReference>
<evidence type="ECO:0000313" key="4">
    <source>
        <dbReference type="EMBL" id="MBH0111998.1"/>
    </source>
</evidence>
<comment type="caution">
    <text evidence="4">The sequence shown here is derived from an EMBL/GenBank/DDBJ whole genome shotgun (WGS) entry which is preliminary data.</text>
</comment>
<keyword evidence="5" id="KW-1185">Reference proteome</keyword>
<dbReference type="InterPro" id="IPR010679">
    <property type="entry name" value="DUF1254"/>
</dbReference>
<dbReference type="SUPFAM" id="SSF160935">
    <property type="entry name" value="VPA0735-like"/>
    <property type="match status" value="1"/>
</dbReference>
<dbReference type="PANTHER" id="PTHR36509">
    <property type="entry name" value="BLL3101 PROTEIN"/>
    <property type="match status" value="1"/>
</dbReference>
<dbReference type="AlphaFoldDB" id="A0A931MJR4"/>
<dbReference type="Pfam" id="PF06742">
    <property type="entry name" value="DUF1214"/>
    <property type="match status" value="1"/>
</dbReference>
<dbReference type="Proteomes" id="UP000617634">
    <property type="component" value="Unassembled WGS sequence"/>
</dbReference>
<dbReference type="InterPro" id="IPR037050">
    <property type="entry name" value="DUF1254_sf"/>
</dbReference>
<evidence type="ECO:0000259" key="2">
    <source>
        <dbReference type="Pfam" id="PF06742"/>
    </source>
</evidence>